<comment type="caution">
    <text evidence="1">The sequence shown here is derived from an EMBL/GenBank/DDBJ whole genome shotgun (WGS) entry which is preliminary data.</text>
</comment>
<keyword evidence="2" id="KW-1185">Reference proteome</keyword>
<dbReference type="AlphaFoldDB" id="A0A1J4JAR0"/>
<name>A0A1J4JAR0_9EUKA</name>
<dbReference type="VEuPathDB" id="TrichDB:TRFO_37626"/>
<accession>A0A1J4JAR0</accession>
<dbReference type="Proteomes" id="UP000179807">
    <property type="component" value="Unassembled WGS sequence"/>
</dbReference>
<dbReference type="GeneID" id="94846250"/>
<evidence type="ECO:0000313" key="2">
    <source>
        <dbReference type="Proteomes" id="UP000179807"/>
    </source>
</evidence>
<dbReference type="EMBL" id="MLAK01001190">
    <property type="protein sequence ID" value="OHS96240.1"/>
    <property type="molecule type" value="Genomic_DNA"/>
</dbReference>
<organism evidence="1 2">
    <name type="scientific">Tritrichomonas foetus</name>
    <dbReference type="NCBI Taxonomy" id="1144522"/>
    <lineage>
        <taxon>Eukaryota</taxon>
        <taxon>Metamonada</taxon>
        <taxon>Parabasalia</taxon>
        <taxon>Tritrichomonadida</taxon>
        <taxon>Tritrichomonadidae</taxon>
        <taxon>Tritrichomonas</taxon>
    </lineage>
</organism>
<proteinExistence type="predicted"/>
<gene>
    <name evidence="1" type="ORF">TRFO_37626</name>
</gene>
<protein>
    <submittedName>
        <fullName evidence="1">Uncharacterized protein</fullName>
    </submittedName>
</protein>
<evidence type="ECO:0000313" key="1">
    <source>
        <dbReference type="EMBL" id="OHS96240.1"/>
    </source>
</evidence>
<dbReference type="RefSeq" id="XP_068349377.1">
    <property type="nucleotide sequence ID" value="XM_068511546.1"/>
</dbReference>
<sequence>MQTTKEVIAAKLKQLRTERAKNRILRAKQQVEPRKDGMTAQYLDNYLNMPDITRPPYLSPITPVTYSDPPPTPSVTRNPETLRALAILYPIRQHSTFGHWYIVSPEFYIEASCEFRPEWNENVQRISAVLTHSANLLVFISKVLRRDLPYRITFEHNKVLIWNQTTSYDLLSLAHQREFFIALKLLNGDANFFGNKGPNLLLPNLHAALQINESGSSSGSHTGMSSRAEKM</sequence>
<reference evidence="1" key="1">
    <citation type="submission" date="2016-10" db="EMBL/GenBank/DDBJ databases">
        <authorList>
            <person name="Benchimol M."/>
            <person name="Almeida L.G."/>
            <person name="Vasconcelos A.T."/>
            <person name="Perreira-Neves A."/>
            <person name="Rosa I.A."/>
            <person name="Tasca T."/>
            <person name="Bogo M.R."/>
            <person name="de Souza W."/>
        </authorList>
    </citation>
    <scope>NUCLEOTIDE SEQUENCE [LARGE SCALE GENOMIC DNA]</scope>
    <source>
        <strain evidence="1">K</strain>
    </source>
</reference>